<organism evidence="2 3">
    <name type="scientific">Priestia veravalensis</name>
    <dbReference type="NCBI Taxonomy" id="1414648"/>
    <lineage>
        <taxon>Bacteria</taxon>
        <taxon>Bacillati</taxon>
        <taxon>Bacillota</taxon>
        <taxon>Bacilli</taxon>
        <taxon>Bacillales</taxon>
        <taxon>Bacillaceae</taxon>
        <taxon>Priestia</taxon>
    </lineage>
</organism>
<sequence length="65" mass="7474">MKKNLLNSSPKSNVKVLDSLIAEMFLDKVIADFQKAKLKKEIDQSLEKKSKEDFFKLTDQLKSIS</sequence>
<dbReference type="Proteomes" id="UP000053681">
    <property type="component" value="Unassembled WGS sequence"/>
</dbReference>
<dbReference type="Gene3D" id="4.10.810.10">
    <property type="entry name" value="Virus Scaffolding Protein, Chain A"/>
    <property type="match status" value="1"/>
</dbReference>
<evidence type="ECO:0000313" key="2">
    <source>
        <dbReference type="EMBL" id="KSU89382.1"/>
    </source>
</evidence>
<dbReference type="Pfam" id="PF08858">
    <property type="entry name" value="IDEAL"/>
    <property type="match status" value="1"/>
</dbReference>
<feature type="domain" description="IDEAL" evidence="1">
    <location>
        <begin position="25"/>
        <end position="61"/>
    </location>
</feature>
<name>A0A0V8JQZ2_9BACI</name>
<dbReference type="SMART" id="SM00914">
    <property type="entry name" value="IDEAL"/>
    <property type="match status" value="1"/>
</dbReference>
<keyword evidence="3" id="KW-1185">Reference proteome</keyword>
<accession>A0A0V8JQZ2</accession>
<dbReference type="InterPro" id="IPR014957">
    <property type="entry name" value="IDEAL_dom"/>
</dbReference>
<comment type="caution">
    <text evidence="2">The sequence shown here is derived from an EMBL/GenBank/DDBJ whole genome shotgun (WGS) entry which is preliminary data.</text>
</comment>
<protein>
    <submittedName>
        <fullName evidence="2">Phosphoesterase</fullName>
    </submittedName>
</protein>
<dbReference type="InterPro" id="IPR027393">
    <property type="entry name" value="Virus_scaffolding_prot_C"/>
</dbReference>
<dbReference type="RefSeq" id="WP_025911177.1">
    <property type="nucleotide sequence ID" value="NZ_KQ758628.1"/>
</dbReference>
<evidence type="ECO:0000313" key="3">
    <source>
        <dbReference type="Proteomes" id="UP000053681"/>
    </source>
</evidence>
<reference evidence="2 3" key="1">
    <citation type="submission" date="2015-11" db="EMBL/GenBank/DDBJ databases">
        <title>Bacillus caseinolyticus sp nov.</title>
        <authorList>
            <person name="Dastager S.G."/>
            <person name="Mawlankar R."/>
        </authorList>
    </citation>
    <scope>NUCLEOTIDE SEQUENCE [LARGE SCALE GENOMIC DNA]</scope>
    <source>
        <strain evidence="2 3">SGD-V-76</strain>
    </source>
</reference>
<dbReference type="EMBL" id="LNQP01000005">
    <property type="protein sequence ID" value="KSU89382.1"/>
    <property type="molecule type" value="Genomic_DNA"/>
</dbReference>
<gene>
    <name evidence="2" type="ORF">AS180_02175</name>
</gene>
<dbReference type="AlphaFoldDB" id="A0A0V8JQZ2"/>
<proteinExistence type="predicted"/>
<evidence type="ECO:0000259" key="1">
    <source>
        <dbReference type="SMART" id="SM00914"/>
    </source>
</evidence>